<protein>
    <submittedName>
        <fullName evidence="7">Amino acid transporter</fullName>
    </submittedName>
</protein>
<evidence type="ECO:0000313" key="7">
    <source>
        <dbReference type="EMBL" id="GEK18160.1"/>
    </source>
</evidence>
<feature type="transmembrane region" description="Helical" evidence="6">
    <location>
        <begin position="6"/>
        <end position="33"/>
    </location>
</feature>
<gene>
    <name evidence="7" type="ORF">CPE01_18930</name>
</gene>
<keyword evidence="4 6" id="KW-1133">Transmembrane helix</keyword>
<evidence type="ECO:0000256" key="3">
    <source>
        <dbReference type="ARBA" id="ARBA00022692"/>
    </source>
</evidence>
<feature type="transmembrane region" description="Helical" evidence="6">
    <location>
        <begin position="153"/>
        <end position="177"/>
    </location>
</feature>
<evidence type="ECO:0000256" key="1">
    <source>
        <dbReference type="ARBA" id="ARBA00004651"/>
    </source>
</evidence>
<evidence type="ECO:0000256" key="6">
    <source>
        <dbReference type="SAM" id="Phobius"/>
    </source>
</evidence>
<evidence type="ECO:0000313" key="8">
    <source>
        <dbReference type="Proteomes" id="UP000321386"/>
    </source>
</evidence>
<keyword evidence="8" id="KW-1185">Reference proteome</keyword>
<dbReference type="InterPro" id="IPR001123">
    <property type="entry name" value="LeuE-type"/>
</dbReference>
<evidence type="ECO:0000256" key="5">
    <source>
        <dbReference type="ARBA" id="ARBA00023136"/>
    </source>
</evidence>
<evidence type="ECO:0000256" key="4">
    <source>
        <dbReference type="ARBA" id="ARBA00022989"/>
    </source>
</evidence>
<proteinExistence type="predicted"/>
<keyword evidence="2" id="KW-1003">Cell membrane</keyword>
<dbReference type="GO" id="GO:0015171">
    <property type="term" value="F:amino acid transmembrane transporter activity"/>
    <property type="evidence" value="ECO:0007669"/>
    <property type="project" value="TreeGrafter"/>
</dbReference>
<evidence type="ECO:0000256" key="2">
    <source>
        <dbReference type="ARBA" id="ARBA00022475"/>
    </source>
</evidence>
<feature type="transmembrane region" description="Helical" evidence="6">
    <location>
        <begin position="189"/>
        <end position="210"/>
    </location>
</feature>
<accession>A0A510UYL2</accession>
<feature type="transmembrane region" description="Helical" evidence="6">
    <location>
        <begin position="45"/>
        <end position="68"/>
    </location>
</feature>
<comment type="subcellular location">
    <subcellularLocation>
        <location evidence="1">Cell membrane</location>
        <topology evidence="1">Multi-pass membrane protein</topology>
    </subcellularLocation>
</comment>
<comment type="caution">
    <text evidence="7">The sequence shown here is derived from an EMBL/GenBank/DDBJ whole genome shotgun (WGS) entry which is preliminary data.</text>
</comment>
<organism evidence="7 8">
    <name type="scientific">Cellulomonas persica</name>
    <dbReference type="NCBI Taxonomy" id="76861"/>
    <lineage>
        <taxon>Bacteria</taxon>
        <taxon>Bacillati</taxon>
        <taxon>Actinomycetota</taxon>
        <taxon>Actinomycetes</taxon>
        <taxon>Micrococcales</taxon>
        <taxon>Cellulomonadaceae</taxon>
        <taxon>Cellulomonas</taxon>
    </lineage>
</organism>
<dbReference type="AlphaFoldDB" id="A0A510UYL2"/>
<dbReference type="PANTHER" id="PTHR30086">
    <property type="entry name" value="ARGININE EXPORTER PROTEIN ARGO"/>
    <property type="match status" value="1"/>
</dbReference>
<feature type="transmembrane region" description="Helical" evidence="6">
    <location>
        <begin position="118"/>
        <end position="138"/>
    </location>
</feature>
<name>A0A510UYL2_9CELL</name>
<sequence length="211" mass="21644">MTSAPSVLVVLPSLVAGFLACLGLIVAIGAQNAFVLRQGIRREHVAAVVVLCTAGDLVLVTAGIAGLGPLVASRPAALTAARWFGAAFLAYLAVAAVRRARRPERLDPAGTASGTERASRRAVVLTCLALTFLNPHVYLDTVVLLGSLAHQQAAAWAFGAGAVLASTAWFTALGFGATRLAPLFARPRAWQVLDLAVAAVMAALAVTLVVA</sequence>
<dbReference type="GO" id="GO:0005886">
    <property type="term" value="C:plasma membrane"/>
    <property type="evidence" value="ECO:0007669"/>
    <property type="project" value="UniProtKB-SubCell"/>
</dbReference>
<dbReference type="Proteomes" id="UP000321386">
    <property type="component" value="Unassembled WGS sequence"/>
</dbReference>
<feature type="transmembrane region" description="Helical" evidence="6">
    <location>
        <begin position="80"/>
        <end position="97"/>
    </location>
</feature>
<dbReference type="Pfam" id="PF01810">
    <property type="entry name" value="LysE"/>
    <property type="match status" value="1"/>
</dbReference>
<keyword evidence="3 6" id="KW-0812">Transmembrane</keyword>
<reference evidence="7 8" key="1">
    <citation type="submission" date="2019-07" db="EMBL/GenBank/DDBJ databases">
        <title>Whole genome shotgun sequence of Cellulomonas persica NBRC 101101.</title>
        <authorList>
            <person name="Hosoyama A."/>
            <person name="Uohara A."/>
            <person name="Ohji S."/>
            <person name="Ichikawa N."/>
        </authorList>
    </citation>
    <scope>NUCLEOTIDE SEQUENCE [LARGE SCALE GENOMIC DNA]</scope>
    <source>
        <strain evidence="7 8">NBRC 101101</strain>
    </source>
</reference>
<dbReference type="EMBL" id="BJUA01000008">
    <property type="protein sequence ID" value="GEK18160.1"/>
    <property type="molecule type" value="Genomic_DNA"/>
</dbReference>
<dbReference type="PANTHER" id="PTHR30086:SF20">
    <property type="entry name" value="ARGININE EXPORTER PROTEIN ARGO-RELATED"/>
    <property type="match status" value="1"/>
</dbReference>
<keyword evidence="5 6" id="KW-0472">Membrane</keyword>